<dbReference type="GO" id="GO:0003995">
    <property type="term" value="F:acyl-CoA dehydrogenase activity"/>
    <property type="evidence" value="ECO:0007669"/>
    <property type="project" value="TreeGrafter"/>
</dbReference>
<dbReference type="Proteomes" id="UP000045545">
    <property type="component" value="Unassembled WGS sequence"/>
</dbReference>
<protein>
    <submittedName>
        <fullName evidence="10">Acyl-CoA dehydrogenase/oxidase C-terminal</fullName>
    </submittedName>
</protein>
<dbReference type="PANTHER" id="PTHR43884:SF12">
    <property type="entry name" value="ISOVALERYL-COA DEHYDROGENASE, MITOCHONDRIAL-RELATED"/>
    <property type="match status" value="1"/>
</dbReference>
<evidence type="ECO:0000313" key="10">
    <source>
        <dbReference type="EMBL" id="CFX52727.1"/>
    </source>
</evidence>
<comment type="cofactor">
    <cofactor evidence="1 6">
        <name>FAD</name>
        <dbReference type="ChEBI" id="CHEBI:57692"/>
    </cofactor>
</comment>
<evidence type="ECO:0000256" key="2">
    <source>
        <dbReference type="ARBA" id="ARBA00009347"/>
    </source>
</evidence>
<gene>
    <name evidence="10" type="ORF">1386</name>
</gene>
<name>A0A0E4C8L8_9FIRM</name>
<accession>A0A0E4C8L8</accession>
<evidence type="ECO:0000259" key="8">
    <source>
        <dbReference type="Pfam" id="PF02770"/>
    </source>
</evidence>
<dbReference type="SUPFAM" id="SSF47203">
    <property type="entry name" value="Acyl-CoA dehydrogenase C-terminal domain-like"/>
    <property type="match status" value="1"/>
</dbReference>
<dbReference type="InterPro" id="IPR037069">
    <property type="entry name" value="AcylCoA_DH/ox_N_sf"/>
</dbReference>
<dbReference type="InterPro" id="IPR046373">
    <property type="entry name" value="Acyl-CoA_Oxase/DH_mid-dom_sf"/>
</dbReference>
<proteinExistence type="inferred from homology"/>
<dbReference type="Gene3D" id="1.10.540.10">
    <property type="entry name" value="Acyl-CoA dehydrogenase/oxidase, N-terminal domain"/>
    <property type="match status" value="1"/>
</dbReference>
<feature type="domain" description="Acyl-CoA dehydrogenase/oxidase C-terminal" evidence="7">
    <location>
        <begin position="234"/>
        <end position="378"/>
    </location>
</feature>
<evidence type="ECO:0000259" key="7">
    <source>
        <dbReference type="Pfam" id="PF00441"/>
    </source>
</evidence>
<evidence type="ECO:0000256" key="1">
    <source>
        <dbReference type="ARBA" id="ARBA00001974"/>
    </source>
</evidence>
<evidence type="ECO:0000313" key="11">
    <source>
        <dbReference type="Proteomes" id="UP000045545"/>
    </source>
</evidence>
<dbReference type="Gene3D" id="1.20.140.10">
    <property type="entry name" value="Butyryl-CoA Dehydrogenase, subunit A, domain 3"/>
    <property type="match status" value="1"/>
</dbReference>
<keyword evidence="3 6" id="KW-0285">Flavoprotein</keyword>
<evidence type="ECO:0000256" key="6">
    <source>
        <dbReference type="RuleBase" id="RU362125"/>
    </source>
</evidence>
<dbReference type="EMBL" id="CGIH01000026">
    <property type="protein sequence ID" value="CFX52727.1"/>
    <property type="molecule type" value="Genomic_DNA"/>
</dbReference>
<dbReference type="Pfam" id="PF02770">
    <property type="entry name" value="Acyl-CoA_dh_M"/>
    <property type="match status" value="1"/>
</dbReference>
<dbReference type="Gene3D" id="2.40.110.10">
    <property type="entry name" value="Butyryl-CoA Dehydrogenase, subunit A, domain 2"/>
    <property type="match status" value="1"/>
</dbReference>
<feature type="domain" description="Acyl-CoA dehydrogenase/oxidase N-terminal" evidence="9">
    <location>
        <begin position="6"/>
        <end position="114"/>
    </location>
</feature>
<evidence type="ECO:0000256" key="5">
    <source>
        <dbReference type="ARBA" id="ARBA00023002"/>
    </source>
</evidence>
<dbReference type="InterPro" id="IPR036250">
    <property type="entry name" value="AcylCo_DH-like_C"/>
</dbReference>
<dbReference type="InterPro" id="IPR006091">
    <property type="entry name" value="Acyl-CoA_Oxase/DH_mid-dom"/>
</dbReference>
<organism evidence="10 11">
    <name type="scientific">Syntrophomonas zehnderi OL-4</name>
    <dbReference type="NCBI Taxonomy" id="690567"/>
    <lineage>
        <taxon>Bacteria</taxon>
        <taxon>Bacillati</taxon>
        <taxon>Bacillota</taxon>
        <taxon>Clostridia</taxon>
        <taxon>Eubacteriales</taxon>
        <taxon>Syntrophomonadaceae</taxon>
        <taxon>Syntrophomonas</taxon>
    </lineage>
</organism>
<dbReference type="STRING" id="690567.1386"/>
<dbReference type="InterPro" id="IPR009100">
    <property type="entry name" value="AcylCoA_DH/oxidase_NM_dom_sf"/>
</dbReference>
<dbReference type="AlphaFoldDB" id="A0A0E4C8L8"/>
<dbReference type="FunFam" id="1.20.140.10:FF:000001">
    <property type="entry name" value="Acyl-CoA dehydrogenase"/>
    <property type="match status" value="1"/>
</dbReference>
<keyword evidence="4 6" id="KW-0274">FAD</keyword>
<sequence length="381" mass="42245">MNFALTDEQRLLIEQVRELCINELQPYFASRQKSELEFDLWPLRLLGELNIVCPTIPKEYGGLGLDIITTALVIEEIAACWPGLAAVIDTNLHAVQPLLLAGSPEQKEKYLPLLTGPDAGLASFAFTETTGGSDIDAMQTCARKTKGGFIIDGGKDYVLNAPQANFLTLFAMTNQQNKKSSLRCFIIPRDTFGVKIDKYYDMTTLDYAQLAKLVFNEAFLDNDAIIKENELFSGYLLLSQTFDIGRVLVGATSVGIARAAYEIAKNYANERFQFGRPLKRHQAVAHDLVDMATKIQMARLMTWQACWLIDQGDDYTVASAMAKFSASQIAQEVTLKASDILASRAYERGSFIEQLSRDARVLSTIEGANNIQKNIIASLIL</sequence>
<keyword evidence="11" id="KW-1185">Reference proteome</keyword>
<evidence type="ECO:0000256" key="3">
    <source>
        <dbReference type="ARBA" id="ARBA00022630"/>
    </source>
</evidence>
<dbReference type="PANTHER" id="PTHR43884">
    <property type="entry name" value="ACYL-COA DEHYDROGENASE"/>
    <property type="match status" value="1"/>
</dbReference>
<evidence type="ECO:0000256" key="4">
    <source>
        <dbReference type="ARBA" id="ARBA00022827"/>
    </source>
</evidence>
<dbReference type="InterPro" id="IPR013786">
    <property type="entry name" value="AcylCoA_DH/ox_N"/>
</dbReference>
<dbReference type="Pfam" id="PF02771">
    <property type="entry name" value="Acyl-CoA_dh_N"/>
    <property type="match status" value="1"/>
</dbReference>
<comment type="similarity">
    <text evidence="2 6">Belongs to the acyl-CoA dehydrogenase family.</text>
</comment>
<dbReference type="Pfam" id="PF00441">
    <property type="entry name" value="Acyl-CoA_dh_1"/>
    <property type="match status" value="1"/>
</dbReference>
<feature type="domain" description="Acyl-CoA oxidase/dehydrogenase middle" evidence="8">
    <location>
        <begin position="123"/>
        <end position="216"/>
    </location>
</feature>
<dbReference type="GO" id="GO:0050660">
    <property type="term" value="F:flavin adenine dinucleotide binding"/>
    <property type="evidence" value="ECO:0007669"/>
    <property type="project" value="InterPro"/>
</dbReference>
<evidence type="ECO:0000259" key="9">
    <source>
        <dbReference type="Pfam" id="PF02771"/>
    </source>
</evidence>
<keyword evidence="5 6" id="KW-0560">Oxidoreductase</keyword>
<reference evidence="10 11" key="1">
    <citation type="submission" date="2015-03" db="EMBL/GenBank/DDBJ databases">
        <authorList>
            <person name="Murphy D."/>
        </authorList>
    </citation>
    <scope>NUCLEOTIDE SEQUENCE [LARGE SCALE GENOMIC DNA]</scope>
    <source>
        <strain evidence="10 11">OL-4</strain>
    </source>
</reference>
<dbReference type="SUPFAM" id="SSF56645">
    <property type="entry name" value="Acyl-CoA dehydrogenase NM domain-like"/>
    <property type="match status" value="1"/>
</dbReference>
<dbReference type="InterPro" id="IPR009075">
    <property type="entry name" value="AcylCo_DH/oxidase_C"/>
</dbReference>